<evidence type="ECO:0000313" key="15">
    <source>
        <dbReference type="Proteomes" id="UP000655094"/>
    </source>
</evidence>
<keyword evidence="8" id="KW-0067">ATP-binding</keyword>
<comment type="subcellular location">
    <subcellularLocation>
        <location evidence="1">Cell inner membrane</location>
        <topology evidence="1">Peripheral membrane protein</topology>
    </subcellularLocation>
</comment>
<feature type="domain" description="ABC transporter" evidence="12">
    <location>
        <begin position="14"/>
        <end position="58"/>
    </location>
</feature>
<dbReference type="InterPro" id="IPR050319">
    <property type="entry name" value="ABC_transp_ATP-bind"/>
</dbReference>
<evidence type="ECO:0000259" key="12">
    <source>
        <dbReference type="Pfam" id="PF00005"/>
    </source>
</evidence>
<evidence type="ECO:0000256" key="2">
    <source>
        <dbReference type="ARBA" id="ARBA00022448"/>
    </source>
</evidence>
<keyword evidence="6" id="KW-0547">Nucleotide-binding</keyword>
<dbReference type="Gene3D" id="3.40.50.300">
    <property type="entry name" value="P-loop containing nucleotide triphosphate hydrolases"/>
    <property type="match status" value="1"/>
</dbReference>
<comment type="caution">
    <text evidence="14">The sequence shown here is derived from an EMBL/GenBank/DDBJ whole genome shotgun (WGS) entry which is preliminary data.</text>
</comment>
<feature type="domain" description="Oligopeptide/dipeptide ABC transporter C-terminal" evidence="13">
    <location>
        <begin position="111"/>
        <end position="141"/>
    </location>
</feature>
<feature type="region of interest" description="Disordered" evidence="11">
    <location>
        <begin position="171"/>
        <end position="193"/>
    </location>
</feature>
<dbReference type="Proteomes" id="UP000655094">
    <property type="component" value="Unassembled WGS sequence"/>
</dbReference>
<name>A0A919LUR1_KLEPN</name>
<dbReference type="InterPro" id="IPR003439">
    <property type="entry name" value="ABC_transporter-like_ATP-bd"/>
</dbReference>
<evidence type="ECO:0000256" key="10">
    <source>
        <dbReference type="ARBA" id="ARBA00023136"/>
    </source>
</evidence>
<keyword evidence="7" id="KW-0378">Hydrolase</keyword>
<proteinExistence type="predicted"/>
<keyword evidence="9" id="KW-1278">Translocase</keyword>
<dbReference type="Pfam" id="PF08352">
    <property type="entry name" value="oligo_HPY"/>
    <property type="match status" value="1"/>
</dbReference>
<evidence type="ECO:0000256" key="11">
    <source>
        <dbReference type="SAM" id="MobiDB-lite"/>
    </source>
</evidence>
<dbReference type="PANTHER" id="PTHR43776:SF15">
    <property type="entry name" value="GLUTATHIONE IMPORT ATP-BINDING PROTEIN GSIA"/>
    <property type="match status" value="1"/>
</dbReference>
<dbReference type="PANTHER" id="PTHR43776">
    <property type="entry name" value="TRANSPORT ATP-BINDING PROTEIN"/>
    <property type="match status" value="1"/>
</dbReference>
<organism evidence="14 15">
    <name type="scientific">Klebsiella pneumoniae</name>
    <dbReference type="NCBI Taxonomy" id="573"/>
    <lineage>
        <taxon>Bacteria</taxon>
        <taxon>Pseudomonadati</taxon>
        <taxon>Pseudomonadota</taxon>
        <taxon>Gammaproteobacteria</taxon>
        <taxon>Enterobacterales</taxon>
        <taxon>Enterobacteriaceae</taxon>
        <taxon>Klebsiella/Raoultella group</taxon>
        <taxon>Klebsiella</taxon>
        <taxon>Klebsiella pneumoniae complex</taxon>
    </lineage>
</organism>
<dbReference type="EMBL" id="BNFF01000001">
    <property type="protein sequence ID" value="GHK52960.1"/>
    <property type="molecule type" value="Genomic_DNA"/>
</dbReference>
<accession>A0A919LUR1</accession>
<evidence type="ECO:0000259" key="13">
    <source>
        <dbReference type="Pfam" id="PF08352"/>
    </source>
</evidence>
<evidence type="ECO:0000256" key="7">
    <source>
        <dbReference type="ARBA" id="ARBA00022801"/>
    </source>
</evidence>
<keyword evidence="4" id="KW-0997">Cell inner membrane</keyword>
<evidence type="ECO:0000256" key="3">
    <source>
        <dbReference type="ARBA" id="ARBA00022475"/>
    </source>
</evidence>
<dbReference type="GO" id="GO:0016887">
    <property type="term" value="F:ATP hydrolysis activity"/>
    <property type="evidence" value="ECO:0007669"/>
    <property type="project" value="InterPro"/>
</dbReference>
<evidence type="ECO:0008006" key="16">
    <source>
        <dbReference type="Google" id="ProtNLM"/>
    </source>
</evidence>
<reference evidence="14" key="1">
    <citation type="submission" date="2020-10" db="EMBL/GenBank/DDBJ databases">
        <title>Genome Sequence of ESBL Producing Zambian Clinical Strains.</title>
        <authorList>
            <person name="Shawa M."/>
            <person name="Furuta Y."/>
            <person name="Simbotwe M."/>
            <person name="Mulenga E."/>
            <person name="Mubanga M."/>
            <person name="Mulenga G."/>
            <person name="Kaile C."/>
            <person name="Zorigt T."/>
            <person name="Hang'ombe B."/>
            <person name="Higashi H."/>
        </authorList>
    </citation>
    <scope>NUCLEOTIDE SEQUENCE</scope>
    <source>
        <strain evidence="14">Zam_UTH_09</strain>
    </source>
</reference>
<gene>
    <name evidence="14" type="ORF">KPZU09_26960</name>
</gene>
<dbReference type="Pfam" id="PF00005">
    <property type="entry name" value="ABC_tran"/>
    <property type="match status" value="1"/>
</dbReference>
<evidence type="ECO:0000256" key="6">
    <source>
        <dbReference type="ARBA" id="ARBA00022741"/>
    </source>
</evidence>
<keyword evidence="3" id="KW-1003">Cell membrane</keyword>
<evidence type="ECO:0000256" key="1">
    <source>
        <dbReference type="ARBA" id="ARBA00004417"/>
    </source>
</evidence>
<dbReference type="GO" id="GO:0005886">
    <property type="term" value="C:plasma membrane"/>
    <property type="evidence" value="ECO:0007669"/>
    <property type="project" value="UniProtKB-SubCell"/>
</dbReference>
<keyword evidence="10" id="KW-0472">Membrane</keyword>
<dbReference type="SUPFAM" id="SSF52540">
    <property type="entry name" value="P-loop containing nucleoside triphosphate hydrolases"/>
    <property type="match status" value="1"/>
</dbReference>
<sequence>MACCVGKQRVSGSRLLKRVGLQPEHAALSHAFSGGQRQRICIARALALNPKVVIADESVSALDVSIRAQIINLMLDLQREMGIAFLFISHDMAVVERISHRVAVMYRGRIVEIGPRRAVFENPQHPYTRKLMAAVPVADPATVIRSGSCCLMTSRAIFISGARRSPACRCSRSGRATSSPANPPMCWAEHNNT</sequence>
<dbReference type="InterPro" id="IPR013563">
    <property type="entry name" value="Oligopep_ABC_C"/>
</dbReference>
<evidence type="ECO:0000313" key="14">
    <source>
        <dbReference type="EMBL" id="GHK52960.1"/>
    </source>
</evidence>
<evidence type="ECO:0000256" key="9">
    <source>
        <dbReference type="ARBA" id="ARBA00022967"/>
    </source>
</evidence>
<evidence type="ECO:0000256" key="8">
    <source>
        <dbReference type="ARBA" id="ARBA00022840"/>
    </source>
</evidence>
<keyword evidence="2" id="KW-0813">Transport</keyword>
<protein>
    <recommendedName>
        <fullName evidence="16">Dipeptide transport ATP-binding protein DppD</fullName>
    </recommendedName>
</protein>
<evidence type="ECO:0000256" key="5">
    <source>
        <dbReference type="ARBA" id="ARBA00022737"/>
    </source>
</evidence>
<dbReference type="AlphaFoldDB" id="A0A919LUR1"/>
<dbReference type="GO" id="GO:0005524">
    <property type="term" value="F:ATP binding"/>
    <property type="evidence" value="ECO:0007669"/>
    <property type="project" value="UniProtKB-KW"/>
</dbReference>
<evidence type="ECO:0000256" key="4">
    <source>
        <dbReference type="ARBA" id="ARBA00022519"/>
    </source>
</evidence>
<dbReference type="InterPro" id="IPR027417">
    <property type="entry name" value="P-loop_NTPase"/>
</dbReference>
<keyword evidence="5" id="KW-0677">Repeat</keyword>
<dbReference type="GO" id="GO:0015833">
    <property type="term" value="P:peptide transport"/>
    <property type="evidence" value="ECO:0007669"/>
    <property type="project" value="InterPro"/>
</dbReference>